<proteinExistence type="inferred from homology"/>
<evidence type="ECO:0000256" key="2">
    <source>
        <dbReference type="ARBA" id="ARBA00010331"/>
    </source>
</evidence>
<organism evidence="7 8">
    <name type="scientific">Leptosia nina</name>
    <dbReference type="NCBI Taxonomy" id="320188"/>
    <lineage>
        <taxon>Eukaryota</taxon>
        <taxon>Metazoa</taxon>
        <taxon>Ecdysozoa</taxon>
        <taxon>Arthropoda</taxon>
        <taxon>Hexapoda</taxon>
        <taxon>Insecta</taxon>
        <taxon>Pterygota</taxon>
        <taxon>Neoptera</taxon>
        <taxon>Endopterygota</taxon>
        <taxon>Lepidoptera</taxon>
        <taxon>Glossata</taxon>
        <taxon>Ditrysia</taxon>
        <taxon>Papilionoidea</taxon>
        <taxon>Pieridae</taxon>
        <taxon>Pierinae</taxon>
        <taxon>Leptosia</taxon>
    </lineage>
</organism>
<evidence type="ECO:0000313" key="8">
    <source>
        <dbReference type="Proteomes" id="UP001497472"/>
    </source>
</evidence>
<dbReference type="Gene3D" id="3.10.310.20">
    <property type="entry name" value="DHHA2 domain"/>
    <property type="match status" value="1"/>
</dbReference>
<keyword evidence="5" id="KW-0464">Manganese</keyword>
<dbReference type="InterPro" id="IPR004097">
    <property type="entry name" value="DHHA2"/>
</dbReference>
<dbReference type="GO" id="GO:0004309">
    <property type="term" value="F:exopolyphosphatase activity"/>
    <property type="evidence" value="ECO:0007669"/>
    <property type="project" value="TreeGrafter"/>
</dbReference>
<keyword evidence="3" id="KW-0479">Metal-binding</keyword>
<dbReference type="Gene3D" id="3.90.1640.10">
    <property type="entry name" value="inorganic pyrophosphatase (n-terminal core)"/>
    <property type="match status" value="1"/>
</dbReference>
<dbReference type="InterPro" id="IPR038222">
    <property type="entry name" value="DHHA2_dom_sf"/>
</dbReference>
<comment type="similarity">
    <text evidence="2">Belongs to the PPase class C family. Prune subfamily.</text>
</comment>
<comment type="caution">
    <text evidence="7">The sequence shown here is derived from an EMBL/GenBank/DDBJ whole genome shotgun (WGS) entry which is preliminary data.</text>
</comment>
<dbReference type="PANTHER" id="PTHR12112">
    <property type="entry name" value="BNIP - RELATED"/>
    <property type="match status" value="1"/>
</dbReference>
<comment type="cofactor">
    <cofactor evidence="1">
        <name>Mn(2+)</name>
        <dbReference type="ChEBI" id="CHEBI:29035"/>
    </cofactor>
</comment>
<keyword evidence="8" id="KW-1185">Reference proteome</keyword>
<feature type="domain" description="DHHA2" evidence="6">
    <location>
        <begin position="247"/>
        <end position="383"/>
    </location>
</feature>
<evidence type="ECO:0000256" key="4">
    <source>
        <dbReference type="ARBA" id="ARBA00022801"/>
    </source>
</evidence>
<evidence type="ECO:0000256" key="3">
    <source>
        <dbReference type="ARBA" id="ARBA00022723"/>
    </source>
</evidence>
<dbReference type="InterPro" id="IPR001667">
    <property type="entry name" value="DDH_dom"/>
</dbReference>
<dbReference type="SUPFAM" id="SSF64182">
    <property type="entry name" value="DHH phosphoesterases"/>
    <property type="match status" value="1"/>
</dbReference>
<dbReference type="InterPro" id="IPR038763">
    <property type="entry name" value="DHH_sf"/>
</dbReference>
<accession>A0AAV1JI59</accession>
<keyword evidence="4" id="KW-0378">Hydrolase</keyword>
<evidence type="ECO:0000256" key="1">
    <source>
        <dbReference type="ARBA" id="ARBA00001936"/>
    </source>
</evidence>
<gene>
    <name evidence="7" type="ORF">LNINA_LOCUS7329</name>
</gene>
<dbReference type="Proteomes" id="UP001497472">
    <property type="component" value="Unassembled WGS sequence"/>
</dbReference>
<evidence type="ECO:0000259" key="6">
    <source>
        <dbReference type="SMART" id="SM01131"/>
    </source>
</evidence>
<dbReference type="GO" id="GO:0005737">
    <property type="term" value="C:cytoplasm"/>
    <property type="evidence" value="ECO:0007669"/>
    <property type="project" value="InterPro"/>
</dbReference>
<sequence length="388" mass="44182">MEDYLNSTLNALKSENYANLTIVIGNESCDLDSAVCSLVYATFLHWQHQKMKCKVCTKNKRDENTYKDDIFICMLDVERQDYLLKTEVAFCFKECGVSEELLVFRDDIDITNLVENNKTSIVLVDHHVLSGKFEFLAPHVTEIIDHRPIDNTNWRYREDVRSTIEIVGSCCTLVGQRIEDLSTLMHRGGFYDDFKVCADLLHSVILLDTVNFSKEVNKGTLHDEDIVTSLETILEITDCEKVRREKVARLVAARCDVGSLSAAQLLRKDFKVVGDVFIPSFPVLVEDLLKKPGALEAVREALVLRDCSIALLLGMTLNGHLQRDGAIISDDERKTEALSKLLREWSSPCLQLSPEIKKGLFYYKQLNLSASRKQYIAPVNQYLNDFKQ</sequence>
<protein>
    <recommendedName>
        <fullName evidence="6">DHHA2 domain-containing protein</fullName>
    </recommendedName>
</protein>
<reference evidence="7 8" key="1">
    <citation type="submission" date="2023-11" db="EMBL/GenBank/DDBJ databases">
        <authorList>
            <person name="Okamura Y."/>
        </authorList>
    </citation>
    <scope>NUCLEOTIDE SEQUENCE [LARGE SCALE GENOMIC DNA]</scope>
</reference>
<evidence type="ECO:0000256" key="5">
    <source>
        <dbReference type="ARBA" id="ARBA00023211"/>
    </source>
</evidence>
<dbReference type="PANTHER" id="PTHR12112:SF39">
    <property type="entry name" value="EG:152A3.5 PROTEIN (FBGN0003116_PN PROTEIN)"/>
    <property type="match status" value="1"/>
</dbReference>
<dbReference type="EMBL" id="CAVLEF010000010">
    <property type="protein sequence ID" value="CAK1547891.1"/>
    <property type="molecule type" value="Genomic_DNA"/>
</dbReference>
<dbReference type="Pfam" id="PF02833">
    <property type="entry name" value="DHHA2"/>
    <property type="match status" value="1"/>
</dbReference>
<name>A0AAV1JI59_9NEOP</name>
<evidence type="ECO:0000313" key="7">
    <source>
        <dbReference type="EMBL" id="CAK1547891.1"/>
    </source>
</evidence>
<dbReference type="SMART" id="SM01131">
    <property type="entry name" value="DHHA2"/>
    <property type="match status" value="1"/>
</dbReference>
<dbReference type="Pfam" id="PF01368">
    <property type="entry name" value="DHH"/>
    <property type="match status" value="1"/>
</dbReference>
<dbReference type="AlphaFoldDB" id="A0AAV1JI59"/>